<reference evidence="2" key="1">
    <citation type="journal article" date="2013" name="Nature">
        <title>Draft genome of the wheat A-genome progenitor Triticum urartu.</title>
        <authorList>
            <person name="Ling H.Q."/>
            <person name="Zhao S."/>
            <person name="Liu D."/>
            <person name="Wang J."/>
            <person name="Sun H."/>
            <person name="Zhang C."/>
            <person name="Fan H."/>
            <person name="Li D."/>
            <person name="Dong L."/>
            <person name="Tao Y."/>
            <person name="Gao C."/>
            <person name="Wu H."/>
            <person name="Li Y."/>
            <person name="Cui Y."/>
            <person name="Guo X."/>
            <person name="Zheng S."/>
            <person name="Wang B."/>
            <person name="Yu K."/>
            <person name="Liang Q."/>
            <person name="Yang W."/>
            <person name="Lou X."/>
            <person name="Chen J."/>
            <person name="Feng M."/>
            <person name="Jian J."/>
            <person name="Zhang X."/>
            <person name="Luo G."/>
            <person name="Jiang Y."/>
            <person name="Liu J."/>
            <person name="Wang Z."/>
            <person name="Sha Y."/>
            <person name="Zhang B."/>
            <person name="Wu H."/>
            <person name="Tang D."/>
            <person name="Shen Q."/>
            <person name="Xue P."/>
            <person name="Zou S."/>
            <person name="Wang X."/>
            <person name="Liu X."/>
            <person name="Wang F."/>
            <person name="Yang Y."/>
            <person name="An X."/>
            <person name="Dong Z."/>
            <person name="Zhang K."/>
            <person name="Zhang X."/>
            <person name="Luo M.C."/>
            <person name="Dvorak J."/>
            <person name="Tong Y."/>
            <person name="Wang J."/>
            <person name="Yang H."/>
            <person name="Li Z."/>
            <person name="Wang D."/>
            <person name="Zhang A."/>
            <person name="Wang J."/>
        </authorList>
    </citation>
    <scope>NUCLEOTIDE SEQUENCE</scope>
    <source>
        <strain evidence="2">cv. G1812</strain>
    </source>
</reference>
<dbReference type="AlphaFoldDB" id="A0A8R7V050"/>
<dbReference type="Proteomes" id="UP000015106">
    <property type="component" value="Chromosome 6"/>
</dbReference>
<name>A0A8R7V050_TRIUA</name>
<evidence type="ECO:0000313" key="2">
    <source>
        <dbReference type="Proteomes" id="UP000015106"/>
    </source>
</evidence>
<keyword evidence="2" id="KW-1185">Reference proteome</keyword>
<sequence>MEDFFLKQGKRLAIFINKEEGLRQGSLERVKKVYHSRGITTPKFFAPAITHNLTSSLMFRTSTAVGVAELRKTLALRFFQISQETSIKREVIADREGALDWAIRSHQSFTEVAVLHSVGMTSWSPSHWTMSHHTLTEKRQWQRRCVEDSPVCIQRGQRPQFGHPRRASLSAVQTLFCITSQAKNLHFGGAQDFQTVTC</sequence>
<reference evidence="1" key="2">
    <citation type="submission" date="2018-03" db="EMBL/GenBank/DDBJ databases">
        <title>The Triticum urartu genome reveals the dynamic nature of wheat genome evolution.</title>
        <authorList>
            <person name="Ling H."/>
            <person name="Ma B."/>
            <person name="Shi X."/>
            <person name="Liu H."/>
            <person name="Dong L."/>
            <person name="Sun H."/>
            <person name="Cao Y."/>
            <person name="Gao Q."/>
            <person name="Zheng S."/>
            <person name="Li Y."/>
            <person name="Yu Y."/>
            <person name="Du H."/>
            <person name="Qi M."/>
            <person name="Li Y."/>
            <person name="Yu H."/>
            <person name="Cui Y."/>
            <person name="Wang N."/>
            <person name="Chen C."/>
            <person name="Wu H."/>
            <person name="Zhao Y."/>
            <person name="Zhang J."/>
            <person name="Li Y."/>
            <person name="Zhou W."/>
            <person name="Zhang B."/>
            <person name="Hu W."/>
            <person name="Eijk M."/>
            <person name="Tang J."/>
            <person name="Witsenboer H."/>
            <person name="Zhao S."/>
            <person name="Li Z."/>
            <person name="Zhang A."/>
            <person name="Wang D."/>
            <person name="Liang C."/>
        </authorList>
    </citation>
    <scope>NUCLEOTIDE SEQUENCE [LARGE SCALE GENOMIC DNA]</scope>
    <source>
        <strain evidence="1">cv. G1812</strain>
    </source>
</reference>
<dbReference type="Gramene" id="TuG1812G0600003978.01.T03">
    <property type="protein sequence ID" value="TuG1812G0600003978.01.T03.cds436262"/>
    <property type="gene ID" value="TuG1812G0600003978.01"/>
</dbReference>
<accession>A0A8R7V050</accession>
<reference evidence="1" key="3">
    <citation type="submission" date="2022-06" db="UniProtKB">
        <authorList>
            <consortium name="EnsemblPlants"/>
        </authorList>
    </citation>
    <scope>IDENTIFICATION</scope>
</reference>
<evidence type="ECO:0000313" key="1">
    <source>
        <dbReference type="EnsemblPlants" id="TuG1812G0600003978.01.T03.cds436262"/>
    </source>
</evidence>
<protein>
    <submittedName>
        <fullName evidence="1">Uncharacterized protein</fullName>
    </submittedName>
</protein>
<dbReference type="EnsemblPlants" id="TuG1812G0600003978.01.T03">
    <property type="protein sequence ID" value="TuG1812G0600003978.01.T03.cds436262"/>
    <property type="gene ID" value="TuG1812G0600003978.01"/>
</dbReference>
<proteinExistence type="predicted"/>
<organism evidence="1 2">
    <name type="scientific">Triticum urartu</name>
    <name type="common">Red wild einkorn</name>
    <name type="synonym">Crithodium urartu</name>
    <dbReference type="NCBI Taxonomy" id="4572"/>
    <lineage>
        <taxon>Eukaryota</taxon>
        <taxon>Viridiplantae</taxon>
        <taxon>Streptophyta</taxon>
        <taxon>Embryophyta</taxon>
        <taxon>Tracheophyta</taxon>
        <taxon>Spermatophyta</taxon>
        <taxon>Magnoliopsida</taxon>
        <taxon>Liliopsida</taxon>
        <taxon>Poales</taxon>
        <taxon>Poaceae</taxon>
        <taxon>BOP clade</taxon>
        <taxon>Pooideae</taxon>
        <taxon>Triticodae</taxon>
        <taxon>Triticeae</taxon>
        <taxon>Triticinae</taxon>
        <taxon>Triticum</taxon>
    </lineage>
</organism>